<dbReference type="AlphaFoldDB" id="A0A1I3BEG7"/>
<dbReference type="EMBL" id="FOPY01000006">
    <property type="protein sequence ID" value="SFH60339.1"/>
    <property type="molecule type" value="Genomic_DNA"/>
</dbReference>
<keyword evidence="2" id="KW-1185">Reference proteome</keyword>
<proteinExistence type="predicted"/>
<dbReference type="Pfam" id="PF09523">
    <property type="entry name" value="DUF2390"/>
    <property type="match status" value="1"/>
</dbReference>
<evidence type="ECO:0000313" key="2">
    <source>
        <dbReference type="Proteomes" id="UP000199040"/>
    </source>
</evidence>
<gene>
    <name evidence="1" type="ORF">SAMN04487959_106162</name>
</gene>
<dbReference type="NCBIfam" id="TIGR02444">
    <property type="entry name" value="TIGR02444 family protein"/>
    <property type="match status" value="1"/>
</dbReference>
<dbReference type="Proteomes" id="UP000199040">
    <property type="component" value="Unassembled WGS sequence"/>
</dbReference>
<organism evidence="1 2">
    <name type="scientific">Modicisalibacter xianhensis</name>
    <dbReference type="NCBI Taxonomy" id="442341"/>
    <lineage>
        <taxon>Bacteria</taxon>
        <taxon>Pseudomonadati</taxon>
        <taxon>Pseudomonadota</taxon>
        <taxon>Gammaproteobacteria</taxon>
        <taxon>Oceanospirillales</taxon>
        <taxon>Halomonadaceae</taxon>
        <taxon>Modicisalibacter</taxon>
    </lineage>
</organism>
<accession>A0A1I3BEG7</accession>
<dbReference type="RefSeq" id="WP_092845808.1">
    <property type="nucleotide sequence ID" value="NZ_FOPY01000006.1"/>
</dbReference>
<protein>
    <submittedName>
        <fullName evidence="1">TIGR02444 family protein</fullName>
    </submittedName>
</protein>
<reference evidence="1 2" key="1">
    <citation type="submission" date="2016-10" db="EMBL/GenBank/DDBJ databases">
        <authorList>
            <person name="de Groot N.N."/>
        </authorList>
    </citation>
    <scope>NUCLEOTIDE SEQUENCE [LARGE SCALE GENOMIC DNA]</scope>
    <source>
        <strain evidence="1 2">CGMCC 1.6848</strain>
    </source>
</reference>
<evidence type="ECO:0000313" key="1">
    <source>
        <dbReference type="EMBL" id="SFH60339.1"/>
    </source>
</evidence>
<sequence length="166" mass="18516">MSDDSTQLWDYALSLYGHAEVAEACLALQDEAGADVCELLWACWLARRGWRPADDVSAQLAAVRDWQARYTYPLRAQRRALKPDAARDENVAQLRQAIKRAELMAEREALTRLARLAEPQQGVYRMQPGDTLDAQLRRLIPMLTLATEPALAQLIAAASAEPMPPC</sequence>
<name>A0A1I3BEG7_9GAMM</name>
<dbReference type="STRING" id="442341.SAMN04487959_106162"/>
<dbReference type="InterPro" id="IPR012659">
    <property type="entry name" value="CHP02444"/>
</dbReference>